<dbReference type="Proteomes" id="UP001163046">
    <property type="component" value="Unassembled WGS sequence"/>
</dbReference>
<name>A0A9W9Z447_9CNID</name>
<dbReference type="SUPFAM" id="SSF81296">
    <property type="entry name" value="E set domains"/>
    <property type="match status" value="1"/>
</dbReference>
<feature type="signal peptide" evidence="2">
    <location>
        <begin position="1"/>
        <end position="28"/>
    </location>
</feature>
<proteinExistence type="predicted"/>
<keyword evidence="2" id="KW-0732">Signal</keyword>
<evidence type="ECO:0000256" key="2">
    <source>
        <dbReference type="SAM" id="SignalP"/>
    </source>
</evidence>
<feature type="compositionally biased region" description="Basic and acidic residues" evidence="1">
    <location>
        <begin position="91"/>
        <end position="100"/>
    </location>
</feature>
<evidence type="ECO:0000259" key="3">
    <source>
        <dbReference type="Pfam" id="PF01833"/>
    </source>
</evidence>
<feature type="chain" id="PRO_5040809076" description="IPT/TIG domain-containing protein" evidence="2">
    <location>
        <begin position="29"/>
        <end position="1811"/>
    </location>
</feature>
<dbReference type="Gene3D" id="2.60.40.10">
    <property type="entry name" value="Immunoglobulins"/>
    <property type="match status" value="1"/>
</dbReference>
<accession>A0A9W9Z447</accession>
<dbReference type="InterPro" id="IPR002909">
    <property type="entry name" value="IPT_dom"/>
</dbReference>
<organism evidence="4 5">
    <name type="scientific">Desmophyllum pertusum</name>
    <dbReference type="NCBI Taxonomy" id="174260"/>
    <lineage>
        <taxon>Eukaryota</taxon>
        <taxon>Metazoa</taxon>
        <taxon>Cnidaria</taxon>
        <taxon>Anthozoa</taxon>
        <taxon>Hexacorallia</taxon>
        <taxon>Scleractinia</taxon>
        <taxon>Caryophylliina</taxon>
        <taxon>Caryophylliidae</taxon>
        <taxon>Desmophyllum</taxon>
    </lineage>
</organism>
<feature type="region of interest" description="Disordered" evidence="1">
    <location>
        <begin position="725"/>
        <end position="760"/>
    </location>
</feature>
<reference evidence="4" key="1">
    <citation type="submission" date="2023-01" db="EMBL/GenBank/DDBJ databases">
        <title>Genome assembly of the deep-sea coral Lophelia pertusa.</title>
        <authorList>
            <person name="Herrera S."/>
            <person name="Cordes E."/>
        </authorList>
    </citation>
    <scope>NUCLEOTIDE SEQUENCE</scope>
    <source>
        <strain evidence="4">USNM1676648</strain>
        <tissue evidence="4">Polyp</tissue>
    </source>
</reference>
<dbReference type="EMBL" id="MU826827">
    <property type="protein sequence ID" value="KAJ7374630.1"/>
    <property type="molecule type" value="Genomic_DNA"/>
</dbReference>
<evidence type="ECO:0000313" key="4">
    <source>
        <dbReference type="EMBL" id="KAJ7374630.1"/>
    </source>
</evidence>
<keyword evidence="5" id="KW-1185">Reference proteome</keyword>
<sequence>MGCMFELGRQIKVFVGFVLVSLCRDSAAKSPKDGKQPNNPQCEPDEVFCPSNSSCVARLEFSCGEKSCGRNKQLCGSPKVMLCISADRKCSRHDQNKPENDSLSFHQDDDDDGSRLSRREDDDDDNPFSRGHQDDENDFDRNGTISDMNGTNFRRMLNRHFDSSSFDWMEDLIRPEGHANGSFGNKDRQHRDACDRRYSPCVKTALANLMFLSDLDGECCKMAQEPQQFAQRLRNISRRFSPRRADCPRGTRFCPFSFVLNGKGCIPMRGNDSVGHKNRSDDGMPTDSKSRKRYRFCEILKRSFSNGKPCSYRHLVQWLRAKNDSISPVGKPCLKGTKFCPSSFDCRSKEEECRIEKATRWASKNLCNSSQHLCLGCGIECRLKDERCPREANMSKALRHAALTLEPENITNEALRMLSKSGWASFCFLRKVLATCILERLKDCLSREVHCRDTGYESHKKCLSGETFCQKITEVARPFSTENHRLCKLLRSNASDFEKKMKSGLGNWGGKCSTGGVFCPTTMKCEHDLSNCTMDRQFFQRGLAVPWKMDDGQEADTKFCTLSMSSVPQGCCSFRKWLAWQARKDKSCSPCGRCCPQGQKFSLAAMKCLNPQDKGKMKLELNHTKCDSNDQVFCARQHVCLPKHVNCTDAVRFDYFSASRFANKSGWAAFCQVRDAFTARLEYGFGKCQQLLSRSNGTCRAQITCSDEEQFCRKVGRCVPRGNCSRRPRSPDHVKPTNSSNPQRPRPPDRRKPTNSSNHQCNVSDTEVLMLWSKEPLKNMFPKNRVPDFVGLLGVSDELSADLQFSSRDDDWTPYSCGVDQMRVVSTNSALRLASCAHGFLPFQIKSAPAGTGRHGQCVNIPDSNRPRDTVVMVMLPNCAAGLRIAVTRPDMTLREDHPSNKEPLSNYVSVESRPSQNCSVLELEESLACRVSKKFVSRYKLAVKRLEDTVLGVVITRRDRKVQLRCFTPRSYRPVEVLPRVFIPLNTTCFVQPAENVFGNGTITFAAACRLCKGPALVHLDAERPKWLQNISPKDYNNLQLKIKKGQIDDVIKEIVGRLNAERDEKLKRKIINLARSFIAFHEKETCVGPPNCECRPGPRRVQLNTRIRPMNDPPRFAFKRGVERIIPFILPENGSDSAVKCVKIGMLTKMSLEYIQNIKRNKAIRNITVAMSRPDRDGILKTVVVDPDNADVGIAVIRASKTKHGKWMSGIDGGAPQEINITRGTVFLLKPPDCIYFEPNNDDSWSKFIADSMSMMIRLWDCSDHKPSGYHVWNAQMNDQTSFSREDAKLTPLKLGCDNKPGSNKKRDRCGKCLIRGVKKDECLKLGCDGVPNSRREKDECGNCELPGSKQKYCSGYCDEPSYIKQTECGPVCQTNGSKPVKPKKDCNNDCINGNNGNAATLSKCNASVCVGGKTGLPINLGRDQCGVCGGTNECVDCAGVVRGKKIRDSCGICLYPNDKTFDKCPEILNVNTRAVPGYEPSVISLQAVGIKRSINCSFGGDNGRKYLLESKRFQRGSSLKTTKPRKYSVVSLQTPPRMVPGKYSLHCFFDDGSTEITFKDKFLVYDQPSISNVNPNEIEVDTKTNVIITGTGFVNSRTLKCITDVTEKGRRRVYLKALFVNATTIICVVRRCPWAKNGTISVLFGPGAVNEKLARTMQKNFYCYNRVPEPSKCRFSRSARFIFIYFKRQVDCERTDKRDCNRFIKGNALNKLKGSTCDCKNRLTIRLRHSKFRLGDEIKVDLSNFKRKSSQYTKHFPSEEKTLTCNINGTSKVKFTVGLSTPLKVGKYKKSSLPKRIHKKVRGSQEII</sequence>
<evidence type="ECO:0000256" key="1">
    <source>
        <dbReference type="SAM" id="MobiDB-lite"/>
    </source>
</evidence>
<dbReference type="InterPro" id="IPR014756">
    <property type="entry name" value="Ig_E-set"/>
</dbReference>
<dbReference type="OrthoDB" id="5955768at2759"/>
<feature type="region of interest" description="Disordered" evidence="1">
    <location>
        <begin position="91"/>
        <end position="150"/>
    </location>
</feature>
<gene>
    <name evidence="4" type="ORF">OS493_004969</name>
</gene>
<feature type="domain" description="IPT/TIG" evidence="3">
    <location>
        <begin position="1571"/>
        <end position="1646"/>
    </location>
</feature>
<protein>
    <recommendedName>
        <fullName evidence="3">IPT/TIG domain-containing protein</fullName>
    </recommendedName>
</protein>
<comment type="caution">
    <text evidence="4">The sequence shown here is derived from an EMBL/GenBank/DDBJ whole genome shotgun (WGS) entry which is preliminary data.</text>
</comment>
<dbReference type="InterPro" id="IPR013783">
    <property type="entry name" value="Ig-like_fold"/>
</dbReference>
<dbReference type="Pfam" id="PF01833">
    <property type="entry name" value="TIG"/>
    <property type="match status" value="1"/>
</dbReference>
<evidence type="ECO:0000313" key="5">
    <source>
        <dbReference type="Proteomes" id="UP001163046"/>
    </source>
</evidence>